<evidence type="ECO:0000256" key="10">
    <source>
        <dbReference type="SAM" id="MobiDB-lite"/>
    </source>
</evidence>
<evidence type="ECO:0000256" key="3">
    <source>
        <dbReference type="ARBA" id="ARBA00022475"/>
    </source>
</evidence>
<keyword evidence="4 9" id="KW-0812">Transmembrane</keyword>
<comment type="similarity">
    <text evidence="9">Belongs to the TatA/E family.</text>
</comment>
<dbReference type="PANTHER" id="PTHR42982:SF1">
    <property type="entry name" value="SEC-INDEPENDENT PROTEIN TRANSLOCASE PROTEIN TATA"/>
    <property type="match status" value="1"/>
</dbReference>
<dbReference type="OrthoDB" id="7066617at2"/>
<evidence type="ECO:0000256" key="1">
    <source>
        <dbReference type="ARBA" id="ARBA00004162"/>
    </source>
</evidence>
<sequence>MGEISVTKLLVIVVLVALVFGTKKLSSLGSDLGTALKGFKKAMGDSDSTSQDADFHNEQQAGSLKDTASKSEQA</sequence>
<feature type="region of interest" description="Disordered" evidence="10">
    <location>
        <begin position="41"/>
        <end position="74"/>
    </location>
</feature>
<reference evidence="13 14" key="1">
    <citation type="submission" date="2018-01" db="EMBL/GenBank/DDBJ databases">
        <title>Superficieibacter electus gen. nov., sp. nov., an extended-spectrum beta-lactamase possessing member of the Enterobacteriaceae family, isolated from intensive care unit surfaces.</title>
        <authorList>
            <person name="Potter R.F."/>
            <person name="D'Souza A.W."/>
        </authorList>
    </citation>
    <scope>NUCLEOTIDE SEQUENCE [LARGE SCALE GENOMIC DNA]</scope>
    <source>
        <strain evidence="12 14">BP-1</strain>
        <strain evidence="11 13">BP-2</strain>
    </source>
</reference>
<dbReference type="AlphaFoldDB" id="A0A2P5GNC5"/>
<dbReference type="NCBIfam" id="TIGR01411">
    <property type="entry name" value="tatAE"/>
    <property type="match status" value="1"/>
</dbReference>
<evidence type="ECO:0000313" key="12">
    <source>
        <dbReference type="EMBL" id="POP48075.1"/>
    </source>
</evidence>
<dbReference type="GO" id="GO:0033281">
    <property type="term" value="C:TAT protein transport complex"/>
    <property type="evidence" value="ECO:0007669"/>
    <property type="project" value="UniProtKB-UniRule"/>
</dbReference>
<keyword evidence="2 9" id="KW-0813">Transport</keyword>
<accession>A0A2P5GNC5</accession>
<feature type="compositionally biased region" description="Polar residues" evidence="10">
    <location>
        <begin position="46"/>
        <end position="62"/>
    </location>
</feature>
<dbReference type="Proteomes" id="UP000247005">
    <property type="component" value="Unassembled WGS sequence"/>
</dbReference>
<keyword evidence="6 9" id="KW-1133">Transmembrane helix</keyword>
<gene>
    <name evidence="12" type="primary">tatE</name>
    <name evidence="9" type="synonym">tatA</name>
    <name evidence="12" type="ORF">CHU32_14640</name>
    <name evidence="11" type="ORF">CHU33_15350</name>
</gene>
<dbReference type="Gene3D" id="1.20.5.3310">
    <property type="match status" value="1"/>
</dbReference>
<dbReference type="InterPro" id="IPR003369">
    <property type="entry name" value="TatA/B/E"/>
</dbReference>
<dbReference type="GO" id="GO:0008320">
    <property type="term" value="F:protein transmembrane transporter activity"/>
    <property type="evidence" value="ECO:0007669"/>
    <property type="project" value="UniProtKB-UniRule"/>
</dbReference>
<comment type="subunit">
    <text evidence="9">The Tat system comprises two distinct complexes: a TatABC complex, containing multiple copies of TatA, TatB and TatC subunits, and a separate TatA complex, containing only TatA subunits. Substrates initially bind to the TatABC complex, which probably triggers association of the separate TatA complex to form the active translocon.</text>
</comment>
<dbReference type="HAMAP" id="MF_00236">
    <property type="entry name" value="TatA_E"/>
    <property type="match status" value="1"/>
</dbReference>
<keyword evidence="8 9" id="KW-0472">Membrane</keyword>
<dbReference type="InterPro" id="IPR006312">
    <property type="entry name" value="TatA/E"/>
</dbReference>
<dbReference type="Proteomes" id="UP000237073">
    <property type="component" value="Unassembled WGS sequence"/>
</dbReference>
<evidence type="ECO:0000256" key="8">
    <source>
        <dbReference type="ARBA" id="ARBA00023136"/>
    </source>
</evidence>
<dbReference type="EMBL" id="PQGE01000013">
    <property type="protein sequence ID" value="POP43607.1"/>
    <property type="molecule type" value="Genomic_DNA"/>
</dbReference>
<evidence type="ECO:0000256" key="7">
    <source>
        <dbReference type="ARBA" id="ARBA00023010"/>
    </source>
</evidence>
<evidence type="ECO:0000256" key="4">
    <source>
        <dbReference type="ARBA" id="ARBA00022692"/>
    </source>
</evidence>
<comment type="function">
    <text evidence="9">Part of the twin-arginine translocation (Tat) system that transports large folded proteins containing a characteristic twin-arginine motif in their signal peptide across membranes. TatA could form the protein-conducting channel of the Tat system.</text>
</comment>
<evidence type="ECO:0000313" key="14">
    <source>
        <dbReference type="Proteomes" id="UP000247005"/>
    </source>
</evidence>
<keyword evidence="7 9" id="KW-0811">Translocation</keyword>
<name>A0A2P5GNC5_9ENTR</name>
<keyword evidence="5 9" id="KW-0653">Protein transport</keyword>
<proteinExistence type="inferred from homology"/>
<evidence type="ECO:0000313" key="11">
    <source>
        <dbReference type="EMBL" id="POP43607.1"/>
    </source>
</evidence>
<comment type="caution">
    <text evidence="12">The sequence shown here is derived from an EMBL/GenBank/DDBJ whole genome shotgun (WGS) entry which is preliminary data.</text>
</comment>
<evidence type="ECO:0000256" key="5">
    <source>
        <dbReference type="ARBA" id="ARBA00022927"/>
    </source>
</evidence>
<dbReference type="RefSeq" id="WP_103676947.1">
    <property type="nucleotide sequence ID" value="NZ_PQGD01000011.1"/>
</dbReference>
<evidence type="ECO:0000313" key="13">
    <source>
        <dbReference type="Proteomes" id="UP000237073"/>
    </source>
</evidence>
<evidence type="ECO:0000256" key="9">
    <source>
        <dbReference type="HAMAP-Rule" id="MF_00236"/>
    </source>
</evidence>
<evidence type="ECO:0000256" key="6">
    <source>
        <dbReference type="ARBA" id="ARBA00022989"/>
    </source>
</evidence>
<keyword evidence="3 9" id="KW-1003">Cell membrane</keyword>
<protein>
    <recommendedName>
        <fullName evidence="9">Sec-independent protein translocase protein TatA</fullName>
    </recommendedName>
</protein>
<comment type="subcellular location">
    <subcellularLocation>
        <location evidence="1 9">Cell membrane</location>
        <topology evidence="1 9">Single-pass membrane protein</topology>
    </subcellularLocation>
</comment>
<evidence type="ECO:0000256" key="2">
    <source>
        <dbReference type="ARBA" id="ARBA00022448"/>
    </source>
</evidence>
<dbReference type="Pfam" id="PF02416">
    <property type="entry name" value="TatA_B_E"/>
    <property type="match status" value="1"/>
</dbReference>
<keyword evidence="13" id="KW-1185">Reference proteome</keyword>
<dbReference type="PANTHER" id="PTHR42982">
    <property type="entry name" value="SEC-INDEPENDENT PROTEIN TRANSLOCASE PROTEIN TATA"/>
    <property type="match status" value="1"/>
</dbReference>
<dbReference type="EMBL" id="PQGD01000011">
    <property type="protein sequence ID" value="POP48075.1"/>
    <property type="molecule type" value="Genomic_DNA"/>
</dbReference>
<dbReference type="GO" id="GO:0043953">
    <property type="term" value="P:protein transport by the Tat complex"/>
    <property type="evidence" value="ECO:0007669"/>
    <property type="project" value="UniProtKB-UniRule"/>
</dbReference>
<organism evidence="12 14">
    <name type="scientific">Superficieibacter electus</name>
    <dbReference type="NCBI Taxonomy" id="2022662"/>
    <lineage>
        <taxon>Bacteria</taxon>
        <taxon>Pseudomonadati</taxon>
        <taxon>Pseudomonadota</taxon>
        <taxon>Gammaproteobacteria</taxon>
        <taxon>Enterobacterales</taxon>
        <taxon>Enterobacteriaceae</taxon>
        <taxon>Superficieibacter</taxon>
    </lineage>
</organism>